<protein>
    <submittedName>
        <fullName evidence="2">RNA-directed DNA polymerase from transposon X-element</fullName>
    </submittedName>
</protein>
<dbReference type="PANTHER" id="PTHR33332">
    <property type="entry name" value="REVERSE TRANSCRIPTASE DOMAIN-CONTAINING PROTEIN"/>
    <property type="match status" value="1"/>
</dbReference>
<gene>
    <name evidence="2" type="ORF">P5673_019574</name>
</gene>
<evidence type="ECO:0000313" key="3">
    <source>
        <dbReference type="Proteomes" id="UP001249851"/>
    </source>
</evidence>
<comment type="caution">
    <text evidence="2">The sequence shown here is derived from an EMBL/GenBank/DDBJ whole genome shotgun (WGS) entry which is preliminary data.</text>
</comment>
<dbReference type="SUPFAM" id="SSF56672">
    <property type="entry name" value="DNA/RNA polymerases"/>
    <property type="match status" value="1"/>
</dbReference>
<dbReference type="EMBL" id="JARQWQ010000046">
    <property type="protein sequence ID" value="KAK2558006.1"/>
    <property type="molecule type" value="Genomic_DNA"/>
</dbReference>
<reference evidence="2" key="1">
    <citation type="journal article" date="2023" name="G3 (Bethesda)">
        <title>Whole genome assembly and annotation of the endangered Caribbean coral Acropora cervicornis.</title>
        <authorList>
            <person name="Selwyn J.D."/>
            <person name="Vollmer S.V."/>
        </authorList>
    </citation>
    <scope>NUCLEOTIDE SEQUENCE</scope>
    <source>
        <strain evidence="2">K2</strain>
    </source>
</reference>
<accession>A0AAD9QBU0</accession>
<dbReference type="InterPro" id="IPR000477">
    <property type="entry name" value="RT_dom"/>
</dbReference>
<dbReference type="AlphaFoldDB" id="A0AAD9QBU0"/>
<reference evidence="2" key="2">
    <citation type="journal article" date="2023" name="Science">
        <title>Genomic signatures of disease resistance in endangered staghorn corals.</title>
        <authorList>
            <person name="Vollmer S.V."/>
            <person name="Selwyn J.D."/>
            <person name="Despard B.A."/>
            <person name="Roesel C.L."/>
        </authorList>
    </citation>
    <scope>NUCLEOTIDE SEQUENCE</scope>
    <source>
        <strain evidence="2">K2</strain>
    </source>
</reference>
<dbReference type="InterPro" id="IPR043502">
    <property type="entry name" value="DNA/RNA_pol_sf"/>
</dbReference>
<proteinExistence type="predicted"/>
<feature type="domain" description="Reverse transcriptase" evidence="1">
    <location>
        <begin position="1"/>
        <end position="172"/>
    </location>
</feature>
<evidence type="ECO:0000259" key="1">
    <source>
        <dbReference type="PROSITE" id="PS50878"/>
    </source>
</evidence>
<organism evidence="2 3">
    <name type="scientific">Acropora cervicornis</name>
    <name type="common">Staghorn coral</name>
    <dbReference type="NCBI Taxonomy" id="6130"/>
    <lineage>
        <taxon>Eukaryota</taxon>
        <taxon>Metazoa</taxon>
        <taxon>Cnidaria</taxon>
        <taxon>Anthozoa</taxon>
        <taxon>Hexacorallia</taxon>
        <taxon>Scleractinia</taxon>
        <taxon>Astrocoeniina</taxon>
        <taxon>Acroporidae</taxon>
        <taxon>Acropora</taxon>
    </lineage>
</organism>
<dbReference type="GO" id="GO:0003964">
    <property type="term" value="F:RNA-directed DNA polymerase activity"/>
    <property type="evidence" value="ECO:0007669"/>
    <property type="project" value="UniProtKB-KW"/>
</dbReference>
<dbReference type="Pfam" id="PF00078">
    <property type="entry name" value="RVT_1"/>
    <property type="match status" value="1"/>
</dbReference>
<sequence length="233" mass="26863">MLDNRVQVDTICLDFAKAFGRVDHHLLLKKLHLFGINGSLFCWFSDYLSNRFQQVTVLGKTSNLLHVISGVPQGSILGALMFLIYVNDLVTVSVNSSIALFADDTKCYRPVMNIDDGRLFQEDLDRITLWCQDWRMDLNAFKANRVLGFIRRSTLEVKIQSTRKALYKALVMSNLSYSSQVWAPQSVKLIEIIERVQRHATKYILSLPYRTDISYKERLRLRNSYLFAIGTNT</sequence>
<dbReference type="Proteomes" id="UP001249851">
    <property type="component" value="Unassembled WGS sequence"/>
</dbReference>
<keyword evidence="2" id="KW-0548">Nucleotidyltransferase</keyword>
<name>A0AAD9QBU0_ACRCE</name>
<keyword evidence="2" id="KW-0695">RNA-directed DNA polymerase</keyword>
<dbReference type="PROSITE" id="PS50878">
    <property type="entry name" value="RT_POL"/>
    <property type="match status" value="1"/>
</dbReference>
<keyword evidence="3" id="KW-1185">Reference proteome</keyword>
<evidence type="ECO:0000313" key="2">
    <source>
        <dbReference type="EMBL" id="KAK2558006.1"/>
    </source>
</evidence>
<keyword evidence="2" id="KW-0808">Transferase</keyword>